<reference evidence="1 2" key="1">
    <citation type="submission" date="2024-08" db="EMBL/GenBank/DDBJ databases">
        <title>Gnathostoma spinigerum genome.</title>
        <authorList>
            <person name="Gonzalez-Bertolin B."/>
            <person name="Monzon S."/>
            <person name="Zaballos A."/>
            <person name="Jimenez P."/>
            <person name="Dekumyoy P."/>
            <person name="Varona S."/>
            <person name="Cuesta I."/>
            <person name="Sumanam S."/>
            <person name="Adisakwattana P."/>
            <person name="Gasser R.B."/>
            <person name="Hernandez-Gonzalez A."/>
            <person name="Young N.D."/>
            <person name="Perteguer M.J."/>
        </authorList>
    </citation>
    <scope>NUCLEOTIDE SEQUENCE [LARGE SCALE GENOMIC DNA]</scope>
    <source>
        <strain evidence="1">AL3</strain>
        <tissue evidence="1">Liver</tissue>
    </source>
</reference>
<protein>
    <submittedName>
        <fullName evidence="1">Uncharacterized protein</fullName>
    </submittedName>
</protein>
<accession>A0ABD6EYG1</accession>
<organism evidence="1 2">
    <name type="scientific">Gnathostoma spinigerum</name>
    <dbReference type="NCBI Taxonomy" id="75299"/>
    <lineage>
        <taxon>Eukaryota</taxon>
        <taxon>Metazoa</taxon>
        <taxon>Ecdysozoa</taxon>
        <taxon>Nematoda</taxon>
        <taxon>Chromadorea</taxon>
        <taxon>Rhabditida</taxon>
        <taxon>Spirurina</taxon>
        <taxon>Gnathostomatomorpha</taxon>
        <taxon>Gnathostomatoidea</taxon>
        <taxon>Gnathostomatidae</taxon>
        <taxon>Gnathostoma</taxon>
    </lineage>
</organism>
<gene>
    <name evidence="1" type="ORF">AB6A40_011199</name>
</gene>
<sequence length="140" mass="15419">MCSITVIIQLQPWDTGKDSLKRRFTSEMPEATSVMAIASNQAAPSQPTNLTPPAAFIFCFPHKQSIVSTPWHTPPETLGVPQGVFPSTHLTAHSIYFEKFTHSGNRQHIALAGSISCITNCKLNVSKRVIRALYASYFVT</sequence>
<name>A0ABD6EYG1_9BILA</name>
<evidence type="ECO:0000313" key="2">
    <source>
        <dbReference type="Proteomes" id="UP001608902"/>
    </source>
</evidence>
<evidence type="ECO:0000313" key="1">
    <source>
        <dbReference type="EMBL" id="MFH4984490.1"/>
    </source>
</evidence>
<proteinExistence type="predicted"/>
<comment type="caution">
    <text evidence="1">The sequence shown here is derived from an EMBL/GenBank/DDBJ whole genome shotgun (WGS) entry which is preliminary data.</text>
</comment>
<dbReference type="EMBL" id="JBGFUD010018015">
    <property type="protein sequence ID" value="MFH4984490.1"/>
    <property type="molecule type" value="Genomic_DNA"/>
</dbReference>
<keyword evidence="2" id="KW-1185">Reference proteome</keyword>
<dbReference type="AlphaFoldDB" id="A0ABD6EYG1"/>
<dbReference type="Proteomes" id="UP001608902">
    <property type="component" value="Unassembled WGS sequence"/>
</dbReference>